<dbReference type="GO" id="GO:0003677">
    <property type="term" value="F:DNA binding"/>
    <property type="evidence" value="ECO:0007669"/>
    <property type="project" value="InterPro"/>
</dbReference>
<reference evidence="3 4" key="1">
    <citation type="submission" date="2019-08" db="EMBL/GenBank/DDBJ databases">
        <title>In-depth cultivation of the pig gut microbiome towards novel bacterial diversity and tailored functional studies.</title>
        <authorList>
            <person name="Wylensek D."/>
            <person name="Hitch T.C.A."/>
            <person name="Clavel T."/>
        </authorList>
    </citation>
    <scope>NUCLEOTIDE SEQUENCE [LARGE SCALE GENOMIC DNA]</scope>
    <source>
        <strain evidence="4">WCA-380-WT-3B3</strain>
    </source>
</reference>
<dbReference type="InterPro" id="IPR018873">
    <property type="entry name" value="KilA-N_DNA-bd_domain"/>
</dbReference>
<sequence>MSDLIPVDYSGEHVLTTEQLAQAYECEPKQIKQNFNNNKAHFEEGRHYYKVEGEALNNLRVENIDLQISPMTRTLYLWTRRGASRHSKMLGTDKAWEMFDALEENYFNPRPKALTPAEQMAHGLLAAQKLLDEKDKRIEEMRPKEIFADAVSVSKTDILIGDLAKLIKQNGHDIGQKRLFAWLREKGYLIKRKGLDWNMPTQKAMEMKLFRVKETVVTHSDGHTTISKTTKVTGKGQVYFVNKFLNGSKAVLE</sequence>
<dbReference type="Pfam" id="PF10543">
    <property type="entry name" value="ORF6N"/>
    <property type="match status" value="1"/>
</dbReference>
<evidence type="ECO:0000313" key="3">
    <source>
        <dbReference type="EMBL" id="MSV25916.1"/>
    </source>
</evidence>
<proteinExistence type="predicted"/>
<dbReference type="InterPro" id="IPR005039">
    <property type="entry name" value="Ant_C"/>
</dbReference>
<dbReference type="AlphaFoldDB" id="A0A6I2V2M9"/>
<evidence type="ECO:0000259" key="2">
    <source>
        <dbReference type="Pfam" id="PF10543"/>
    </source>
</evidence>
<comment type="caution">
    <text evidence="3">The sequence shown here is derived from an EMBL/GenBank/DDBJ whole genome shotgun (WGS) entry which is preliminary data.</text>
</comment>
<feature type="domain" description="Antirepressor protein C-terminal" evidence="1">
    <location>
        <begin position="136"/>
        <end position="245"/>
    </location>
</feature>
<accession>A0A6I2V2M9</accession>
<evidence type="ECO:0000259" key="1">
    <source>
        <dbReference type="Pfam" id="PF03374"/>
    </source>
</evidence>
<dbReference type="RefSeq" id="WP_154621679.1">
    <property type="nucleotide sequence ID" value="NZ_VUNL01000018.1"/>
</dbReference>
<name>A0A6I2V2M9_9FIRM</name>
<dbReference type="Pfam" id="PF03374">
    <property type="entry name" value="ANT"/>
    <property type="match status" value="1"/>
</dbReference>
<protein>
    <submittedName>
        <fullName evidence="3">Oxidoreductase</fullName>
    </submittedName>
</protein>
<feature type="domain" description="KilA-N DNA-binding" evidence="2">
    <location>
        <begin position="7"/>
        <end position="89"/>
    </location>
</feature>
<gene>
    <name evidence="3" type="ORF">FYJ78_12235</name>
</gene>
<keyword evidence="4" id="KW-1185">Reference proteome</keyword>
<organism evidence="3 4">
    <name type="scientific">Selenomonas montiformis</name>
    <dbReference type="NCBI Taxonomy" id="2652285"/>
    <lineage>
        <taxon>Bacteria</taxon>
        <taxon>Bacillati</taxon>
        <taxon>Bacillota</taxon>
        <taxon>Negativicutes</taxon>
        <taxon>Selenomonadales</taxon>
        <taxon>Selenomonadaceae</taxon>
        <taxon>Selenomonas</taxon>
    </lineage>
</organism>
<dbReference type="EMBL" id="VUNL01000018">
    <property type="protein sequence ID" value="MSV25916.1"/>
    <property type="molecule type" value="Genomic_DNA"/>
</dbReference>
<dbReference type="Proteomes" id="UP000430222">
    <property type="component" value="Unassembled WGS sequence"/>
</dbReference>
<evidence type="ECO:0000313" key="4">
    <source>
        <dbReference type="Proteomes" id="UP000430222"/>
    </source>
</evidence>